<dbReference type="AlphaFoldDB" id="A0A8T0GJU8"/>
<comment type="caution">
    <text evidence="3">The sequence shown here is derived from an EMBL/GenBank/DDBJ whole genome shotgun (WGS) entry which is preliminary data.</text>
</comment>
<accession>A0A8T0GJU8</accession>
<dbReference type="GO" id="GO:0071163">
    <property type="term" value="P:DNA replication preinitiation complex assembly"/>
    <property type="evidence" value="ECO:0007669"/>
    <property type="project" value="InterPro"/>
</dbReference>
<dbReference type="Proteomes" id="UP000822688">
    <property type="component" value="Chromosome 11"/>
</dbReference>
<feature type="compositionally biased region" description="Polar residues" evidence="1">
    <location>
        <begin position="413"/>
        <end position="439"/>
    </location>
</feature>
<feature type="domain" description="CDT1 Geminin-binding" evidence="2">
    <location>
        <begin position="63"/>
        <end position="203"/>
    </location>
</feature>
<dbReference type="Pfam" id="PF08839">
    <property type="entry name" value="CDT1"/>
    <property type="match status" value="1"/>
</dbReference>
<feature type="region of interest" description="Disordered" evidence="1">
    <location>
        <begin position="338"/>
        <end position="370"/>
    </location>
</feature>
<protein>
    <recommendedName>
        <fullName evidence="2">CDT1 Geminin-binding domain-containing protein</fullName>
    </recommendedName>
</protein>
<evidence type="ECO:0000313" key="4">
    <source>
        <dbReference type="Proteomes" id="UP000822688"/>
    </source>
</evidence>
<feature type="compositionally biased region" description="Polar residues" evidence="1">
    <location>
        <begin position="394"/>
        <end position="404"/>
    </location>
</feature>
<organism evidence="3 4">
    <name type="scientific">Ceratodon purpureus</name>
    <name type="common">Fire moss</name>
    <name type="synonym">Dicranum purpureum</name>
    <dbReference type="NCBI Taxonomy" id="3225"/>
    <lineage>
        <taxon>Eukaryota</taxon>
        <taxon>Viridiplantae</taxon>
        <taxon>Streptophyta</taxon>
        <taxon>Embryophyta</taxon>
        <taxon>Bryophyta</taxon>
        <taxon>Bryophytina</taxon>
        <taxon>Bryopsida</taxon>
        <taxon>Dicranidae</taxon>
        <taxon>Pseudoditrichales</taxon>
        <taxon>Ditrichaceae</taxon>
        <taxon>Ceratodon</taxon>
    </lineage>
</organism>
<dbReference type="GO" id="GO:0070182">
    <property type="term" value="F:DNA polymerase binding"/>
    <property type="evidence" value="ECO:0007669"/>
    <property type="project" value="TreeGrafter"/>
</dbReference>
<gene>
    <name evidence="3" type="ORF">KC19_11G125200</name>
</gene>
<sequence length="644" mass="70384">MADIHRRRLDGEKSGRGMLGFRCRKSLDFSKVTEKSVLGTRKRESEAPEDVGARLEKRAVAELPEKYALLESLYEGVEAAISLLGIRRELCTFEAVCAAVEATTKRRFLQKHLAQIKYILPEAIDLEYVRSYDAGTLSNKWELKISLLPMPAEAEEPAEEGECAAKKPKIETVQRRRAFHARLVKFASTHSEEDDVPTHPMPERTFNGNWASKGTPEFSMPAATTCIPMEIKTTAHRAELQKSDRSPALSSHFSKSFNSCFSLKSGGSFIRNTKPAHQKPVEVSPASPGVRDTILPMPINRTSHRDVHNLVEMPTGTPHLVPSFKPFFSLKRSLPEPDLVAEDGDDPAPVSDIPTSSVQHTPLKRRHAACEEEREIVEPVELRTPIKIIRSVGTPRSTTANEFESPSKRPHFSSASKAHFSVSNSRMDQSQHASSSIPSTPVKPSISKEVPISWDVRTPGRTPDAVDQSSPIDQECSGLKTPVKSLIPANPFRSPAPVTHKHQHSPCTPQVSECGESSIYVSNNASQPGSACHDGFKSPAATPLKQGSAMRSLFGTKSDSRPSFDSPSMDVPSTPGMRTPMNPSRGSRLRSKVGTRQNLGSLFARSEDDDVCGDGGESSSCVTTTSVSGNTTLRKTLSFASEVS</sequence>
<dbReference type="InterPro" id="IPR036390">
    <property type="entry name" value="WH_DNA-bd_sf"/>
</dbReference>
<dbReference type="GO" id="GO:0003677">
    <property type="term" value="F:DNA binding"/>
    <property type="evidence" value="ECO:0007669"/>
    <property type="project" value="InterPro"/>
</dbReference>
<dbReference type="EMBL" id="CM026432">
    <property type="protein sequence ID" value="KAG0557382.1"/>
    <property type="molecule type" value="Genomic_DNA"/>
</dbReference>
<dbReference type="InterPro" id="IPR014939">
    <property type="entry name" value="CDT1_Gemini-bd-like"/>
</dbReference>
<dbReference type="PANTHER" id="PTHR28637">
    <property type="entry name" value="DNA REPLICATION FACTOR CDT1"/>
    <property type="match status" value="1"/>
</dbReference>
<evidence type="ECO:0000256" key="1">
    <source>
        <dbReference type="SAM" id="MobiDB-lite"/>
    </source>
</evidence>
<evidence type="ECO:0000313" key="3">
    <source>
        <dbReference type="EMBL" id="KAG0557382.1"/>
    </source>
</evidence>
<reference evidence="3 4" key="1">
    <citation type="submission" date="2020-06" db="EMBL/GenBank/DDBJ databases">
        <title>WGS assembly of Ceratodon purpureus strain R40.</title>
        <authorList>
            <person name="Carey S.B."/>
            <person name="Jenkins J."/>
            <person name="Shu S."/>
            <person name="Lovell J.T."/>
            <person name="Sreedasyam A."/>
            <person name="Maumus F."/>
            <person name="Tiley G.P."/>
            <person name="Fernandez-Pozo N."/>
            <person name="Barry K."/>
            <person name="Chen C."/>
            <person name="Wang M."/>
            <person name="Lipzen A."/>
            <person name="Daum C."/>
            <person name="Saski C.A."/>
            <person name="Payton A.C."/>
            <person name="Mcbreen J.C."/>
            <person name="Conrad R.E."/>
            <person name="Kollar L.M."/>
            <person name="Olsson S."/>
            <person name="Huttunen S."/>
            <person name="Landis J.B."/>
            <person name="Wickett N.J."/>
            <person name="Johnson M.G."/>
            <person name="Rensing S.A."/>
            <person name="Grimwood J."/>
            <person name="Schmutz J."/>
            <person name="Mcdaniel S.F."/>
        </authorList>
    </citation>
    <scope>NUCLEOTIDE SEQUENCE [LARGE SCALE GENOMIC DNA]</scope>
    <source>
        <strain evidence="3 4">R40</strain>
    </source>
</reference>
<dbReference type="EMBL" id="CM026432">
    <property type="protein sequence ID" value="KAG0557381.1"/>
    <property type="molecule type" value="Genomic_DNA"/>
</dbReference>
<dbReference type="GO" id="GO:0000278">
    <property type="term" value="P:mitotic cell cycle"/>
    <property type="evidence" value="ECO:0007669"/>
    <property type="project" value="TreeGrafter"/>
</dbReference>
<keyword evidence="4" id="KW-1185">Reference proteome</keyword>
<feature type="region of interest" description="Disordered" evidence="1">
    <location>
        <begin position="553"/>
        <end position="626"/>
    </location>
</feature>
<dbReference type="PANTHER" id="PTHR28637:SF1">
    <property type="entry name" value="DNA REPLICATION FACTOR CDT1"/>
    <property type="match status" value="1"/>
</dbReference>
<dbReference type="InterPro" id="IPR045173">
    <property type="entry name" value="Cdt1"/>
</dbReference>
<dbReference type="GO" id="GO:0030174">
    <property type="term" value="P:regulation of DNA-templated DNA replication initiation"/>
    <property type="evidence" value="ECO:0007669"/>
    <property type="project" value="InterPro"/>
</dbReference>
<name>A0A8T0GJU8_CERPU</name>
<feature type="region of interest" description="Disordered" evidence="1">
    <location>
        <begin position="393"/>
        <end position="478"/>
    </location>
</feature>
<evidence type="ECO:0000259" key="2">
    <source>
        <dbReference type="SMART" id="SM01075"/>
    </source>
</evidence>
<dbReference type="CDD" id="cd08674">
    <property type="entry name" value="Cdt1_m"/>
    <property type="match status" value="1"/>
</dbReference>
<dbReference type="SUPFAM" id="SSF46785">
    <property type="entry name" value="Winged helix' DNA-binding domain"/>
    <property type="match status" value="1"/>
</dbReference>
<proteinExistence type="predicted"/>
<dbReference type="GO" id="GO:0000076">
    <property type="term" value="P:DNA replication checkpoint signaling"/>
    <property type="evidence" value="ECO:0007669"/>
    <property type="project" value="TreeGrafter"/>
</dbReference>
<feature type="compositionally biased region" description="Polar residues" evidence="1">
    <location>
        <begin position="555"/>
        <end position="566"/>
    </location>
</feature>
<dbReference type="SMART" id="SM01075">
    <property type="entry name" value="CDT1"/>
    <property type="match status" value="1"/>
</dbReference>
<dbReference type="GO" id="GO:0005634">
    <property type="term" value="C:nucleus"/>
    <property type="evidence" value="ECO:0007669"/>
    <property type="project" value="TreeGrafter"/>
</dbReference>